<evidence type="ECO:0000256" key="10">
    <source>
        <dbReference type="ARBA" id="ARBA00022989"/>
    </source>
</evidence>
<dbReference type="GO" id="GO:0050877">
    <property type="term" value="P:nervous system process"/>
    <property type="evidence" value="ECO:0007669"/>
    <property type="project" value="UniProtKB-ARBA"/>
</dbReference>
<dbReference type="AlphaFoldDB" id="A0A8J1U8D2"/>
<sequence length="796" mass="86792">MTERYAPVAAILQCCLIGPSAKRHTKIVIMKIDVRRVIGAKSLIALVIASITSTVDSAECSAENEILADRTDNCFFFQCAINNDGDLEALRLSCASGTGVPKAFETGYSNPCTENLADLGKSCGINTVPVGPQSCVTDNNKFYYDSSYYATAADATNDESCFEACENDDVCQAALWGRQNHQTTCYMYDFIKEPTSTYNGAKYYIKFCPDVYDNCPQSGKQKHNYCYIPVGKKTLIPGKKHCTDSYTASIVDVMDSADWTWLKHYFTALNQGDWWMGTDQYLSDVNEYRYWFSQEHVTFTDWAVGQPSSPDKQCGIFKKDNDYKWEDMDCETGTSYSTMCKQPIDRDECLSNPCQNGGTCHNLQGYLTCSCPPGFGGIFCETKEGLNVYLVCDDEHRFYADGADLGSGLDWKRVYVKLLEGYTKVIAIVCIDTGGPGALAVQASQLIGSDSSWKCSQNLETDWYLPDFDDSGWANAAEICTRDQYWTSLQDSGLKSDTKFIWPSSDNNNVNIAYCRKRIGCGSPTIELTENVTRAGEFLEGSVVTYSCKSGYTYLSGTTEYTCSGSSWSPSDGTPLECEEIDECLSDPCQNDGTCVDLVDAFQCICQPGLMGAVCDIDLNDCAIQPCLNGGTCVDGLNEYTCTCATGFNGDNCQINIDDCAPNPCGTGDCIDGVNQYTCNCPSTWSGTNCDQDVDECSAGTPCGDHGTCSNEIGDYKCTCNAGWFGPNCDTDIDLCAETNCNNGLCENDNGEAGYTCICDAGWDGSHCDQDIDECAVSANCVHGTCTNTDGGFSCD</sequence>
<dbReference type="InterPro" id="IPR016186">
    <property type="entry name" value="C-type_lectin-like/link_sf"/>
</dbReference>
<dbReference type="InterPro" id="IPR001304">
    <property type="entry name" value="C-type_lectin-like"/>
</dbReference>
<keyword evidence="3" id="KW-1003">Cell membrane</keyword>
<feature type="disulfide bond" evidence="14">
    <location>
        <begin position="644"/>
        <end position="653"/>
    </location>
</feature>
<organism evidence="16 17">
    <name type="scientific">Owenia fusiformis</name>
    <name type="common">Polychaete worm</name>
    <dbReference type="NCBI Taxonomy" id="6347"/>
    <lineage>
        <taxon>Eukaryota</taxon>
        <taxon>Metazoa</taxon>
        <taxon>Spiralia</taxon>
        <taxon>Lophotrochozoa</taxon>
        <taxon>Annelida</taxon>
        <taxon>Polychaeta</taxon>
        <taxon>Sedentaria</taxon>
        <taxon>Canalipalpata</taxon>
        <taxon>Sabellida</taxon>
        <taxon>Oweniida</taxon>
        <taxon>Oweniidae</taxon>
        <taxon>Owenia</taxon>
    </lineage>
</organism>
<evidence type="ECO:0000256" key="4">
    <source>
        <dbReference type="ARBA" id="ARBA00022536"/>
    </source>
</evidence>
<feature type="disulfide bond" evidence="14">
    <location>
        <begin position="720"/>
        <end position="729"/>
    </location>
</feature>
<dbReference type="SMART" id="SM00181">
    <property type="entry name" value="EGF"/>
    <property type="match status" value="6"/>
</dbReference>
<dbReference type="GO" id="GO:0051093">
    <property type="term" value="P:negative regulation of developmental process"/>
    <property type="evidence" value="ECO:0007669"/>
    <property type="project" value="UniProtKB-ARBA"/>
</dbReference>
<dbReference type="FunFam" id="2.10.25.10:FF:000143">
    <property type="entry name" value="Protein crumbs 1"/>
    <property type="match status" value="1"/>
</dbReference>
<dbReference type="SUPFAM" id="SSF57535">
    <property type="entry name" value="Complement control module/SCR domain"/>
    <property type="match status" value="1"/>
</dbReference>
<dbReference type="Pfam" id="PF00008">
    <property type="entry name" value="EGF"/>
    <property type="match status" value="3"/>
</dbReference>
<dbReference type="PROSITE" id="PS00010">
    <property type="entry name" value="ASX_HYDROXYL"/>
    <property type="match status" value="4"/>
</dbReference>
<dbReference type="InterPro" id="IPR016187">
    <property type="entry name" value="CTDL_fold"/>
</dbReference>
<dbReference type="Proteomes" id="UP000749559">
    <property type="component" value="Unassembled WGS sequence"/>
</dbReference>
<dbReference type="OrthoDB" id="6130531at2759"/>
<comment type="caution">
    <text evidence="16">The sequence shown here is derived from an EMBL/GenBank/DDBJ whole genome shotgun (WGS) entry which is preliminary data.</text>
</comment>
<feature type="disulfide bond" evidence="14">
    <location>
        <begin position="660"/>
        <end position="670"/>
    </location>
</feature>
<keyword evidence="17" id="KW-1185">Reference proteome</keyword>
<dbReference type="SMART" id="SM00179">
    <property type="entry name" value="EGF_CA"/>
    <property type="match status" value="7"/>
</dbReference>
<dbReference type="PROSITE" id="PS00022">
    <property type="entry name" value="EGF_1"/>
    <property type="match status" value="6"/>
</dbReference>
<keyword evidence="13" id="KW-0325">Glycoprotein</keyword>
<keyword evidence="5" id="KW-0597">Phosphoprotein</keyword>
<keyword evidence="10" id="KW-1133">Transmembrane helix</keyword>
<evidence type="ECO:0000256" key="3">
    <source>
        <dbReference type="ARBA" id="ARBA00022475"/>
    </source>
</evidence>
<dbReference type="Gene3D" id="3.10.100.10">
    <property type="entry name" value="Mannose-Binding Protein A, subunit A"/>
    <property type="match status" value="1"/>
</dbReference>
<evidence type="ECO:0000256" key="2">
    <source>
        <dbReference type="ARBA" id="ARBA00022473"/>
    </source>
</evidence>
<keyword evidence="8" id="KW-0677">Repeat</keyword>
<dbReference type="GO" id="GO:0030182">
    <property type="term" value="P:neuron differentiation"/>
    <property type="evidence" value="ECO:0007669"/>
    <property type="project" value="UniProtKB-ARBA"/>
</dbReference>
<proteinExistence type="predicted"/>
<dbReference type="PANTHER" id="PTHR24049">
    <property type="entry name" value="CRUMBS FAMILY MEMBER"/>
    <property type="match status" value="1"/>
</dbReference>
<feature type="disulfide bond" evidence="14">
    <location>
        <begin position="736"/>
        <end position="746"/>
    </location>
</feature>
<comment type="caution">
    <text evidence="14">Lacks conserved residue(s) required for the propagation of feature annotation.</text>
</comment>
<dbReference type="InterPro" id="IPR018097">
    <property type="entry name" value="EGF_Ca-bd_CS"/>
</dbReference>
<keyword evidence="15" id="KW-0768">Sushi</keyword>
<evidence type="ECO:0000256" key="11">
    <source>
        <dbReference type="ARBA" id="ARBA00023136"/>
    </source>
</evidence>
<dbReference type="InterPro" id="IPR000742">
    <property type="entry name" value="EGF"/>
</dbReference>
<dbReference type="GO" id="GO:0003002">
    <property type="term" value="P:regionalization"/>
    <property type="evidence" value="ECO:0007669"/>
    <property type="project" value="UniProtKB-ARBA"/>
</dbReference>
<dbReference type="EMBL" id="CAIIXF020000001">
    <property type="protein sequence ID" value="CAH1773910.1"/>
    <property type="molecule type" value="Genomic_DNA"/>
</dbReference>
<dbReference type="GO" id="GO:0009967">
    <property type="term" value="P:positive regulation of signal transduction"/>
    <property type="evidence" value="ECO:0007669"/>
    <property type="project" value="UniProtKB-ARBA"/>
</dbReference>
<dbReference type="GO" id="GO:0048592">
    <property type="term" value="P:eye morphogenesis"/>
    <property type="evidence" value="ECO:0007669"/>
    <property type="project" value="UniProtKB-ARBA"/>
</dbReference>
<dbReference type="InterPro" id="IPR049883">
    <property type="entry name" value="NOTCH1_EGF-like"/>
</dbReference>
<dbReference type="GO" id="GO:0005509">
    <property type="term" value="F:calcium ion binding"/>
    <property type="evidence" value="ECO:0007669"/>
    <property type="project" value="InterPro"/>
</dbReference>
<dbReference type="GO" id="GO:0051241">
    <property type="term" value="P:negative regulation of multicellular organismal process"/>
    <property type="evidence" value="ECO:0007669"/>
    <property type="project" value="UniProtKB-ARBA"/>
</dbReference>
<dbReference type="GO" id="GO:0048468">
    <property type="term" value="P:cell development"/>
    <property type="evidence" value="ECO:0007669"/>
    <property type="project" value="UniProtKB-ARBA"/>
</dbReference>
<dbReference type="SUPFAM" id="SSF57196">
    <property type="entry name" value="EGF/Laminin"/>
    <property type="match status" value="3"/>
</dbReference>
<dbReference type="InterPro" id="IPR013032">
    <property type="entry name" value="EGF-like_CS"/>
</dbReference>
<dbReference type="FunFam" id="2.10.25.10:FF:000327">
    <property type="entry name" value="neurogenic locus notch homolog protein 4"/>
    <property type="match status" value="1"/>
</dbReference>
<dbReference type="CDD" id="cd00033">
    <property type="entry name" value="CCP"/>
    <property type="match status" value="1"/>
</dbReference>
<dbReference type="CDD" id="cd00037">
    <property type="entry name" value="CLECT"/>
    <property type="match status" value="1"/>
</dbReference>
<protein>
    <submittedName>
        <fullName evidence="16">Uncharacterized protein</fullName>
    </submittedName>
</protein>
<dbReference type="SMART" id="SM00032">
    <property type="entry name" value="CCP"/>
    <property type="match status" value="1"/>
</dbReference>
<feature type="non-terminal residue" evidence="16">
    <location>
        <position position="1"/>
    </location>
</feature>
<comment type="subcellular location">
    <subcellularLocation>
        <location evidence="1">Apical cell membrane</location>
        <topology evidence="1">Single-pass type I membrane protein</topology>
    </subcellularLocation>
</comment>
<evidence type="ECO:0000256" key="12">
    <source>
        <dbReference type="ARBA" id="ARBA00023157"/>
    </source>
</evidence>
<dbReference type="Gene3D" id="2.10.70.10">
    <property type="entry name" value="Complement Module, domain 1"/>
    <property type="match status" value="1"/>
</dbReference>
<dbReference type="Pfam" id="PF12661">
    <property type="entry name" value="hEGF"/>
    <property type="match status" value="1"/>
</dbReference>
<dbReference type="InterPro" id="IPR000436">
    <property type="entry name" value="Sushi_SCR_CCP_dom"/>
</dbReference>
<dbReference type="InterPro" id="IPR035976">
    <property type="entry name" value="Sushi/SCR/CCP_sf"/>
</dbReference>
<dbReference type="GO" id="GO:0080090">
    <property type="term" value="P:regulation of primary metabolic process"/>
    <property type="evidence" value="ECO:0007669"/>
    <property type="project" value="UniProtKB-ARBA"/>
</dbReference>
<dbReference type="PRINTS" id="PR00010">
    <property type="entry name" value="EGFBLOOD"/>
</dbReference>
<keyword evidence="7" id="KW-0732">Signal</keyword>
<evidence type="ECO:0000256" key="5">
    <source>
        <dbReference type="ARBA" id="ARBA00022553"/>
    </source>
</evidence>
<accession>A0A8J1U8D2</accession>
<dbReference type="InterPro" id="IPR051022">
    <property type="entry name" value="Notch_Cell-Fate_Det"/>
</dbReference>
<dbReference type="SUPFAM" id="SSF57184">
    <property type="entry name" value="Growth factor receptor domain"/>
    <property type="match status" value="1"/>
</dbReference>
<dbReference type="GO" id="GO:0008593">
    <property type="term" value="P:regulation of Notch signaling pathway"/>
    <property type="evidence" value="ECO:0007669"/>
    <property type="project" value="UniProtKB-ARBA"/>
</dbReference>
<keyword evidence="4 14" id="KW-0245">EGF-like domain</keyword>
<evidence type="ECO:0000313" key="17">
    <source>
        <dbReference type="Proteomes" id="UP000749559"/>
    </source>
</evidence>
<evidence type="ECO:0000256" key="7">
    <source>
        <dbReference type="ARBA" id="ARBA00022729"/>
    </source>
</evidence>
<dbReference type="GO" id="GO:0060255">
    <property type="term" value="P:regulation of macromolecule metabolic process"/>
    <property type="evidence" value="ECO:0007669"/>
    <property type="project" value="UniProtKB-ARBA"/>
</dbReference>
<dbReference type="PROSITE" id="PS50923">
    <property type="entry name" value="SUSHI"/>
    <property type="match status" value="1"/>
</dbReference>
<dbReference type="SUPFAM" id="SSF56436">
    <property type="entry name" value="C-type lectin-like"/>
    <property type="match status" value="1"/>
</dbReference>
<evidence type="ECO:0000256" key="9">
    <source>
        <dbReference type="ARBA" id="ARBA00022782"/>
    </source>
</evidence>
<name>A0A8J1U8D2_OWEFU</name>
<dbReference type="PROSITE" id="PS50026">
    <property type="entry name" value="EGF_3"/>
    <property type="match status" value="6"/>
</dbReference>
<dbReference type="InterPro" id="IPR009030">
    <property type="entry name" value="Growth_fac_rcpt_cys_sf"/>
</dbReference>
<gene>
    <name evidence="16" type="ORF">OFUS_LOCUS1442</name>
</gene>
<feature type="disulfide bond" evidence="14">
    <location>
        <begin position="606"/>
        <end position="615"/>
    </location>
</feature>
<evidence type="ECO:0000256" key="13">
    <source>
        <dbReference type="ARBA" id="ARBA00023180"/>
    </source>
</evidence>
<keyword evidence="2" id="KW-0217">Developmental protein</keyword>
<dbReference type="Gene3D" id="2.10.25.10">
    <property type="entry name" value="Laminin"/>
    <property type="match status" value="7"/>
</dbReference>
<dbReference type="InterPro" id="IPR001881">
    <property type="entry name" value="EGF-like_Ca-bd_dom"/>
</dbReference>
<dbReference type="CDD" id="cd00054">
    <property type="entry name" value="EGF_CA"/>
    <property type="match status" value="6"/>
</dbReference>
<dbReference type="FunFam" id="2.10.25.10:FF:000122">
    <property type="entry name" value="Protein crumbs homolog 2"/>
    <property type="match status" value="1"/>
</dbReference>
<evidence type="ECO:0000256" key="1">
    <source>
        <dbReference type="ARBA" id="ARBA00004247"/>
    </source>
</evidence>
<dbReference type="PROSITE" id="PS01186">
    <property type="entry name" value="EGF_2"/>
    <property type="match status" value="4"/>
</dbReference>
<keyword evidence="6" id="KW-0812">Transmembrane</keyword>
<dbReference type="FunFam" id="2.10.25.10:FF:000565">
    <property type="entry name" value="Predicted protein"/>
    <property type="match status" value="1"/>
</dbReference>
<evidence type="ECO:0000256" key="15">
    <source>
        <dbReference type="PROSITE-ProRule" id="PRU00302"/>
    </source>
</evidence>
<keyword evidence="11" id="KW-0472">Membrane</keyword>
<keyword evidence="12 14" id="KW-1015">Disulfide bond</keyword>
<evidence type="ECO:0000256" key="6">
    <source>
        <dbReference type="ARBA" id="ARBA00022692"/>
    </source>
</evidence>
<dbReference type="Pfam" id="PF07645">
    <property type="entry name" value="EGF_CA"/>
    <property type="match status" value="2"/>
</dbReference>
<dbReference type="PROSITE" id="PS50041">
    <property type="entry name" value="C_TYPE_LECTIN_2"/>
    <property type="match status" value="1"/>
</dbReference>
<dbReference type="GO" id="GO:0016324">
    <property type="term" value="C:apical plasma membrane"/>
    <property type="evidence" value="ECO:0007669"/>
    <property type="project" value="UniProtKB-SubCell"/>
</dbReference>
<dbReference type="PROSITE" id="PS01187">
    <property type="entry name" value="EGF_CA"/>
    <property type="match status" value="2"/>
</dbReference>
<dbReference type="InterPro" id="IPR000152">
    <property type="entry name" value="EGF-type_Asp/Asn_hydroxyl_site"/>
</dbReference>
<dbReference type="Gene3D" id="2.60.120.260">
    <property type="entry name" value="Galactose-binding domain-like"/>
    <property type="match status" value="1"/>
</dbReference>
<evidence type="ECO:0000256" key="8">
    <source>
        <dbReference type="ARBA" id="ARBA00022737"/>
    </source>
</evidence>
<feature type="disulfide bond" evidence="14">
    <location>
        <begin position="681"/>
        <end position="690"/>
    </location>
</feature>
<evidence type="ECO:0000313" key="16">
    <source>
        <dbReference type="EMBL" id="CAH1773910.1"/>
    </source>
</evidence>
<evidence type="ECO:0000256" key="14">
    <source>
        <dbReference type="PROSITE-ProRule" id="PRU00076"/>
    </source>
</evidence>
<keyword evidence="9" id="KW-0221">Differentiation</keyword>
<feature type="disulfide bond" evidence="14">
    <location>
        <begin position="759"/>
        <end position="768"/>
    </location>
</feature>
<reference evidence="16" key="1">
    <citation type="submission" date="2022-03" db="EMBL/GenBank/DDBJ databases">
        <authorList>
            <person name="Martin C."/>
        </authorList>
    </citation>
    <scope>NUCLEOTIDE SEQUENCE</scope>
</reference>
<feature type="disulfide bond" evidence="14">
    <location>
        <begin position="371"/>
        <end position="380"/>
    </location>
</feature>
<dbReference type="SMART" id="SM00034">
    <property type="entry name" value="CLECT"/>
    <property type="match status" value="1"/>
</dbReference>